<dbReference type="Proteomes" id="UP001153069">
    <property type="component" value="Unassembled WGS sequence"/>
</dbReference>
<comment type="caution">
    <text evidence="9">The sequence shown here is derived from an EMBL/GenBank/DDBJ whole genome shotgun (WGS) entry which is preliminary data.</text>
</comment>
<feature type="transmembrane region" description="Helical" evidence="8">
    <location>
        <begin position="527"/>
        <end position="546"/>
    </location>
</feature>
<dbReference type="GO" id="GO:0003333">
    <property type="term" value="P:amino acid transmembrane transport"/>
    <property type="evidence" value="ECO:0007669"/>
    <property type="project" value="InterPro"/>
</dbReference>
<evidence type="ECO:0000256" key="7">
    <source>
        <dbReference type="ARBA" id="ARBA00023136"/>
    </source>
</evidence>
<dbReference type="PANTHER" id="PTHR32195">
    <property type="entry name" value="OS07G0662800 PROTEIN"/>
    <property type="match status" value="1"/>
</dbReference>
<reference evidence="9" key="1">
    <citation type="submission" date="2020-06" db="EMBL/GenBank/DDBJ databases">
        <authorList>
            <consortium name="Plant Systems Biology data submission"/>
        </authorList>
    </citation>
    <scope>NUCLEOTIDE SEQUENCE</scope>
    <source>
        <strain evidence="9">D6</strain>
    </source>
</reference>
<keyword evidence="7 8" id="KW-0472">Membrane</keyword>
<dbReference type="Pfam" id="PF03222">
    <property type="entry name" value="Trp_Tyr_perm"/>
    <property type="match status" value="2"/>
</dbReference>
<dbReference type="PANTHER" id="PTHR32195:SF26">
    <property type="entry name" value="TRYPTOPHAN OR TYROSINE TRANSPORTER PROTEIN"/>
    <property type="match status" value="1"/>
</dbReference>
<evidence type="ECO:0000313" key="10">
    <source>
        <dbReference type="Proteomes" id="UP001153069"/>
    </source>
</evidence>
<evidence type="ECO:0000256" key="6">
    <source>
        <dbReference type="ARBA" id="ARBA00022989"/>
    </source>
</evidence>
<dbReference type="GO" id="GO:0005886">
    <property type="term" value="C:plasma membrane"/>
    <property type="evidence" value="ECO:0007669"/>
    <property type="project" value="UniProtKB-SubCell"/>
</dbReference>
<name>A0A9N8ET66_9STRA</name>
<evidence type="ECO:0000256" key="1">
    <source>
        <dbReference type="ARBA" id="ARBA00004429"/>
    </source>
</evidence>
<dbReference type="OrthoDB" id="204942at2759"/>
<keyword evidence="3" id="KW-1003">Cell membrane</keyword>
<feature type="transmembrane region" description="Helical" evidence="8">
    <location>
        <begin position="466"/>
        <end position="489"/>
    </location>
</feature>
<dbReference type="AlphaFoldDB" id="A0A9N8ET66"/>
<keyword evidence="5 8" id="KW-0812">Transmembrane</keyword>
<dbReference type="Gene3D" id="1.20.1740.10">
    <property type="entry name" value="Amino acid/polyamine transporter I"/>
    <property type="match status" value="1"/>
</dbReference>
<evidence type="ECO:0000256" key="2">
    <source>
        <dbReference type="ARBA" id="ARBA00022448"/>
    </source>
</evidence>
<evidence type="ECO:0000313" key="9">
    <source>
        <dbReference type="EMBL" id="CAB9525930.1"/>
    </source>
</evidence>
<feature type="transmembrane region" description="Helical" evidence="8">
    <location>
        <begin position="101"/>
        <end position="120"/>
    </location>
</feature>
<evidence type="ECO:0000256" key="4">
    <source>
        <dbReference type="ARBA" id="ARBA00022519"/>
    </source>
</evidence>
<keyword evidence="6 8" id="KW-1133">Transmembrane helix</keyword>
<comment type="subcellular location">
    <subcellularLocation>
        <location evidence="1">Cell inner membrane</location>
        <topology evidence="1">Multi-pass membrane protein</topology>
    </subcellularLocation>
</comment>
<protein>
    <submittedName>
        <fullName evidence="9">Tryptophan/tyrosine permease family</fullName>
    </submittedName>
</protein>
<evidence type="ECO:0000256" key="8">
    <source>
        <dbReference type="SAM" id="Phobius"/>
    </source>
</evidence>
<feature type="transmembrane region" description="Helical" evidence="8">
    <location>
        <begin position="422"/>
        <end position="445"/>
    </location>
</feature>
<evidence type="ECO:0000256" key="5">
    <source>
        <dbReference type="ARBA" id="ARBA00022692"/>
    </source>
</evidence>
<accession>A0A9N8ET66</accession>
<feature type="transmembrane region" description="Helical" evidence="8">
    <location>
        <begin position="368"/>
        <end position="392"/>
    </location>
</feature>
<feature type="transmembrane region" description="Helical" evidence="8">
    <location>
        <begin position="132"/>
        <end position="159"/>
    </location>
</feature>
<keyword evidence="10" id="KW-1185">Reference proteome</keyword>
<keyword evidence="2" id="KW-0813">Transport</keyword>
<feature type="transmembrane region" description="Helical" evidence="8">
    <location>
        <begin position="495"/>
        <end position="515"/>
    </location>
</feature>
<keyword evidence="4" id="KW-0997">Cell inner membrane</keyword>
<proteinExistence type="predicted"/>
<sequence>MVGSTQPQRIRRSKFSLVLLIGFNCNSLLVDSFSSTTPSFFGHQESVDPWSILSTPLSTRTKIGRWNEQRRPVWLQHSTDRQSDEIDDTSARPPPPPLSKFLQAVFLIAGTTVGGGFLALPKTVVIPLGGFLPSAAALVLVWAYLLACSLILCDGILLAQARQQQQQQRDNKPSMANGPSSVTTTAIGIPKTAQIALGSLGSQSATLLLVSLTVATLVSQLSRAGSLLASQLSESTSQPALTVYRYGCALATMFGAAITHTRRRTEQTQSVDHHVTRSFRKERATSFADKCNSVLTVVFLGSAVLLFRAGAKAANWSACWSTSGESIVQLLPKALTASPIMLQLLVYGEILPNVCEMLEQNRPTIRRAVWVGSSIPLLLLTGWAALGVALIGNDAILRSSRMDPVDILMTTTGGSSAVPVRLLLLAMSAIGTTILGSFLALQSAYDDWQGMLPSTRRRFSAFMERPWVRTLVISLPPLAVSCISPSLFLQAIDFAGSYPVILLYGFLPPLIVRRLQDDEKFGKTKMNKLYAAVGVLSTCLVGMNFLSDGSDILRRLLFRQTS</sequence>
<feature type="transmembrane region" description="Helical" evidence="8">
    <location>
        <begin position="327"/>
        <end position="347"/>
    </location>
</feature>
<feature type="transmembrane region" description="Helical" evidence="8">
    <location>
        <begin position="287"/>
        <end position="307"/>
    </location>
</feature>
<dbReference type="EMBL" id="CAICTM010001749">
    <property type="protein sequence ID" value="CAB9525930.1"/>
    <property type="molecule type" value="Genomic_DNA"/>
</dbReference>
<gene>
    <name evidence="9" type="ORF">SEMRO_1751_G295260.1</name>
</gene>
<evidence type="ECO:0000256" key="3">
    <source>
        <dbReference type="ARBA" id="ARBA00022475"/>
    </source>
</evidence>
<organism evidence="9 10">
    <name type="scientific">Seminavis robusta</name>
    <dbReference type="NCBI Taxonomy" id="568900"/>
    <lineage>
        <taxon>Eukaryota</taxon>
        <taxon>Sar</taxon>
        <taxon>Stramenopiles</taxon>
        <taxon>Ochrophyta</taxon>
        <taxon>Bacillariophyta</taxon>
        <taxon>Bacillariophyceae</taxon>
        <taxon>Bacillariophycidae</taxon>
        <taxon>Naviculales</taxon>
        <taxon>Naviculaceae</taxon>
        <taxon>Seminavis</taxon>
    </lineage>
</organism>
<dbReference type="InterPro" id="IPR018227">
    <property type="entry name" value="Amino_acid_transport_2"/>
</dbReference>